<keyword evidence="2 4" id="KW-0238">DNA-binding</keyword>
<dbReference type="Pfam" id="PF00440">
    <property type="entry name" value="TetR_N"/>
    <property type="match status" value="1"/>
</dbReference>
<name>A9DGH6_HOEPD</name>
<reference evidence="7 8" key="1">
    <citation type="submission" date="2007-10" db="EMBL/GenBank/DDBJ databases">
        <authorList>
            <person name="Wagner-Dobler I."/>
            <person name="Ferriera S."/>
            <person name="Johnson J."/>
            <person name="Kravitz S."/>
            <person name="Beeson K."/>
            <person name="Sutton G."/>
            <person name="Rogers Y.-H."/>
            <person name="Friedman R."/>
            <person name="Frazier M."/>
            <person name="Venter J.C."/>
        </authorList>
    </citation>
    <scope>NUCLEOTIDE SEQUENCE [LARGE SCALE GENOMIC DNA]</scope>
    <source>
        <strain evidence="7 8">DFL-43</strain>
    </source>
</reference>
<dbReference type="PRINTS" id="PR00455">
    <property type="entry name" value="HTHTETR"/>
</dbReference>
<dbReference type="InterPro" id="IPR001647">
    <property type="entry name" value="HTH_TetR"/>
</dbReference>
<dbReference type="InterPro" id="IPR041490">
    <property type="entry name" value="KstR2_TetR_C"/>
</dbReference>
<dbReference type="EMBL" id="ABIA03000004">
    <property type="protein sequence ID" value="EDQ31623.2"/>
    <property type="molecule type" value="Genomic_DNA"/>
</dbReference>
<organism evidence="7 8">
    <name type="scientific">Hoeflea phototrophica (strain DSM 17068 / NCIMB 14078 / DFL-43)</name>
    <dbReference type="NCBI Taxonomy" id="411684"/>
    <lineage>
        <taxon>Bacteria</taxon>
        <taxon>Pseudomonadati</taxon>
        <taxon>Pseudomonadota</taxon>
        <taxon>Alphaproteobacteria</taxon>
        <taxon>Hyphomicrobiales</taxon>
        <taxon>Rhizobiaceae</taxon>
        <taxon>Hoeflea</taxon>
    </lineage>
</organism>
<accession>A9DGH6</accession>
<dbReference type="PROSITE" id="PS50977">
    <property type="entry name" value="HTH_TETR_2"/>
    <property type="match status" value="1"/>
</dbReference>
<dbReference type="SUPFAM" id="SSF46689">
    <property type="entry name" value="Homeodomain-like"/>
    <property type="match status" value="1"/>
</dbReference>
<dbReference type="Pfam" id="PF17932">
    <property type="entry name" value="TetR_C_24"/>
    <property type="match status" value="1"/>
</dbReference>
<dbReference type="Gene3D" id="1.10.357.10">
    <property type="entry name" value="Tetracycline Repressor, domain 2"/>
    <property type="match status" value="1"/>
</dbReference>
<dbReference type="GO" id="GO:0000976">
    <property type="term" value="F:transcription cis-regulatory region binding"/>
    <property type="evidence" value="ECO:0007669"/>
    <property type="project" value="TreeGrafter"/>
</dbReference>
<dbReference type="STRING" id="411684.HPDFL43_11326"/>
<gene>
    <name evidence="7" type="ORF">HPDFL43_11326</name>
</gene>
<reference evidence="7 8" key="2">
    <citation type="submission" date="2012-06" db="EMBL/GenBank/DDBJ databases">
        <authorList>
            <person name="Fiebig A."/>
        </authorList>
    </citation>
    <scope>NUCLEOTIDE SEQUENCE [LARGE SCALE GENOMIC DNA]</scope>
    <source>
        <strain evidence="7 8">DFL-43</strain>
    </source>
</reference>
<proteinExistence type="predicted"/>
<dbReference type="eggNOG" id="COG1309">
    <property type="taxonomic scope" value="Bacteria"/>
</dbReference>
<dbReference type="Proteomes" id="UP000004291">
    <property type="component" value="Chromosome"/>
</dbReference>
<protein>
    <submittedName>
        <fullName evidence="7">Transcriptional regulator</fullName>
    </submittedName>
</protein>
<dbReference type="FunFam" id="1.10.10.60:FF:000141">
    <property type="entry name" value="TetR family transcriptional regulator"/>
    <property type="match status" value="1"/>
</dbReference>
<feature type="DNA-binding region" description="H-T-H motif" evidence="4">
    <location>
        <begin position="54"/>
        <end position="73"/>
    </location>
</feature>
<evidence type="ECO:0000313" key="8">
    <source>
        <dbReference type="Proteomes" id="UP000004291"/>
    </source>
</evidence>
<keyword evidence="8" id="KW-1185">Reference proteome</keyword>
<dbReference type="InterPro" id="IPR009057">
    <property type="entry name" value="Homeodomain-like_sf"/>
</dbReference>
<evidence type="ECO:0000256" key="4">
    <source>
        <dbReference type="PROSITE-ProRule" id="PRU00335"/>
    </source>
</evidence>
<evidence type="ECO:0000256" key="2">
    <source>
        <dbReference type="ARBA" id="ARBA00023125"/>
    </source>
</evidence>
<sequence>MWCAPKARPSALSTTGKRGEGMARTIAKDHEAKREAILQTAARFFADHGFDRASMGKLAEACGVSKALIYHYYPSKDALLFDILDTHLTALAEVVEAAAAQSATPQERLRGLIRAVLIAYRDSDAEHKVQLDALSSLPEDKQTHLRALQRRMVGAMSECIEAVEPERFSARPELLRPVTMSVFGMLNWFYLWHRPGGAVDRDAYADIVADLVMGGVPALCVGEAGGLE</sequence>
<evidence type="ECO:0000256" key="1">
    <source>
        <dbReference type="ARBA" id="ARBA00023015"/>
    </source>
</evidence>
<evidence type="ECO:0000256" key="5">
    <source>
        <dbReference type="SAM" id="MobiDB-lite"/>
    </source>
</evidence>
<dbReference type="InterPro" id="IPR036271">
    <property type="entry name" value="Tet_transcr_reg_TetR-rel_C_sf"/>
</dbReference>
<feature type="domain" description="HTH tetR-type" evidence="6">
    <location>
        <begin position="31"/>
        <end position="91"/>
    </location>
</feature>
<dbReference type="PANTHER" id="PTHR30055:SF234">
    <property type="entry name" value="HTH-TYPE TRANSCRIPTIONAL REGULATOR BETI"/>
    <property type="match status" value="1"/>
</dbReference>
<evidence type="ECO:0000259" key="6">
    <source>
        <dbReference type="PROSITE" id="PS50977"/>
    </source>
</evidence>
<dbReference type="PANTHER" id="PTHR30055">
    <property type="entry name" value="HTH-TYPE TRANSCRIPTIONAL REGULATOR RUTR"/>
    <property type="match status" value="1"/>
</dbReference>
<keyword evidence="3" id="KW-0804">Transcription</keyword>
<keyword evidence="1" id="KW-0805">Transcription regulation</keyword>
<evidence type="ECO:0000313" key="7">
    <source>
        <dbReference type="EMBL" id="EDQ31623.2"/>
    </source>
</evidence>
<dbReference type="Gene3D" id="1.10.10.60">
    <property type="entry name" value="Homeodomain-like"/>
    <property type="match status" value="1"/>
</dbReference>
<dbReference type="GO" id="GO:0003700">
    <property type="term" value="F:DNA-binding transcription factor activity"/>
    <property type="evidence" value="ECO:0007669"/>
    <property type="project" value="TreeGrafter"/>
</dbReference>
<dbReference type="SUPFAM" id="SSF48498">
    <property type="entry name" value="Tetracyclin repressor-like, C-terminal domain"/>
    <property type="match status" value="1"/>
</dbReference>
<comment type="caution">
    <text evidence="7">The sequence shown here is derived from an EMBL/GenBank/DDBJ whole genome shotgun (WGS) entry which is preliminary data.</text>
</comment>
<feature type="region of interest" description="Disordered" evidence="5">
    <location>
        <begin position="1"/>
        <end position="22"/>
    </location>
</feature>
<dbReference type="InterPro" id="IPR050109">
    <property type="entry name" value="HTH-type_TetR-like_transc_reg"/>
</dbReference>
<dbReference type="HOGENOM" id="CLU_069356_12_4_5"/>
<evidence type="ECO:0000256" key="3">
    <source>
        <dbReference type="ARBA" id="ARBA00023163"/>
    </source>
</evidence>
<dbReference type="AlphaFoldDB" id="A9DGH6"/>